<gene>
    <name evidence="1" type="ordered locus">Ftrac_0583</name>
</gene>
<evidence type="ECO:0000313" key="2">
    <source>
        <dbReference type="Proteomes" id="UP000008720"/>
    </source>
</evidence>
<protein>
    <recommendedName>
        <fullName evidence="3">O-methyltransferase family 3</fullName>
    </recommendedName>
</protein>
<dbReference type="HOGENOM" id="CLU_1060491_0_0_10"/>
<dbReference type="InterPro" id="IPR029063">
    <property type="entry name" value="SAM-dependent_MTases_sf"/>
</dbReference>
<dbReference type="Proteomes" id="UP000008720">
    <property type="component" value="Chromosome"/>
</dbReference>
<evidence type="ECO:0008006" key="3">
    <source>
        <dbReference type="Google" id="ProtNLM"/>
    </source>
</evidence>
<evidence type="ECO:0000313" key="1">
    <source>
        <dbReference type="EMBL" id="ADR20586.1"/>
    </source>
</evidence>
<dbReference type="eggNOG" id="COG4122">
    <property type="taxonomic scope" value="Bacteria"/>
</dbReference>
<name>E4TQM5_MARTH</name>
<dbReference type="Gene3D" id="3.40.50.150">
    <property type="entry name" value="Vaccinia Virus protein VP39"/>
    <property type="match status" value="1"/>
</dbReference>
<accession>E4TQM5</accession>
<dbReference type="AlphaFoldDB" id="E4TQM5"/>
<dbReference type="OrthoDB" id="9770553at2"/>
<organism evidence="1 2">
    <name type="scientific">Marivirga tractuosa (strain ATCC 23168 / DSM 4126 / NBRC 15989 / NCIMB 1408 / VKM B-1430 / H-43)</name>
    <name type="common">Microscilla tractuosa</name>
    <name type="synonym">Flexibacter tractuosus</name>
    <dbReference type="NCBI Taxonomy" id="643867"/>
    <lineage>
        <taxon>Bacteria</taxon>
        <taxon>Pseudomonadati</taxon>
        <taxon>Bacteroidota</taxon>
        <taxon>Cytophagia</taxon>
        <taxon>Cytophagales</taxon>
        <taxon>Marivirgaceae</taxon>
        <taxon>Marivirga</taxon>
    </lineage>
</organism>
<dbReference type="RefSeq" id="WP_013452737.1">
    <property type="nucleotide sequence ID" value="NC_014759.1"/>
</dbReference>
<dbReference type="EMBL" id="CP002349">
    <property type="protein sequence ID" value="ADR20586.1"/>
    <property type="molecule type" value="Genomic_DNA"/>
</dbReference>
<sequence>MVKNFSFVKRLLWYLRNPNHWNHFFFAIKRRFRWLIVGREKFDKSIEAEKWCKEMKIADDEIIRNTTNSDSVALPSDLVNYIEEKKKDLNSADVVLGDEGNLHLMYNLIVLSKANRIIETGVAFGWSSLVILSAIKNSNGRLVSTDKPVPDKETNRYIGIAVPNDLRENWVLYKEADISGLEKAFKLHPSYDLCHYDSDKSYEGRMRTYPKLWKSLKPGGIFISDDIGDNMAFKEFAEDIGKKPYVSHSITSAGDRYVGILVKDSI</sequence>
<proteinExistence type="predicted"/>
<dbReference type="SUPFAM" id="SSF53335">
    <property type="entry name" value="S-adenosyl-L-methionine-dependent methyltransferases"/>
    <property type="match status" value="1"/>
</dbReference>
<dbReference type="Pfam" id="PF13578">
    <property type="entry name" value="Methyltransf_24"/>
    <property type="match status" value="1"/>
</dbReference>
<keyword evidence="2" id="KW-1185">Reference proteome</keyword>
<reference evidence="1 2" key="1">
    <citation type="journal article" date="2011" name="Stand. Genomic Sci.">
        <title>Complete genome sequence of Marivirga tractuosa type strain (H-43).</title>
        <authorList>
            <person name="Pagani I."/>
            <person name="Chertkov O."/>
            <person name="Lapidus A."/>
            <person name="Lucas S."/>
            <person name="Del Rio T.G."/>
            <person name="Tice H."/>
            <person name="Copeland A."/>
            <person name="Cheng J.F."/>
            <person name="Nolan M."/>
            <person name="Saunders E."/>
            <person name="Pitluck S."/>
            <person name="Held B."/>
            <person name="Goodwin L."/>
            <person name="Liolios K."/>
            <person name="Ovchinikova G."/>
            <person name="Ivanova N."/>
            <person name="Mavromatis K."/>
            <person name="Pati A."/>
            <person name="Chen A."/>
            <person name="Palaniappan K."/>
            <person name="Land M."/>
            <person name="Hauser L."/>
            <person name="Jeffries C.D."/>
            <person name="Detter J.C."/>
            <person name="Han C."/>
            <person name="Tapia R."/>
            <person name="Ngatchou-Djao O.D."/>
            <person name="Rohde M."/>
            <person name="Goker M."/>
            <person name="Spring S."/>
            <person name="Sikorski J."/>
            <person name="Woyke T."/>
            <person name="Bristow J."/>
            <person name="Eisen J.A."/>
            <person name="Markowitz V."/>
            <person name="Hugenholtz P."/>
            <person name="Klenk H.P."/>
            <person name="Kyrpides N.C."/>
        </authorList>
    </citation>
    <scope>NUCLEOTIDE SEQUENCE [LARGE SCALE GENOMIC DNA]</scope>
    <source>
        <strain evidence="2">ATCC 23168 / DSM 4126 / NBRC 15989 / NCIMB 1408 / VKM B-1430 / H-43</strain>
    </source>
</reference>
<dbReference type="STRING" id="643867.Ftrac_0583"/>
<dbReference type="KEGG" id="mtt:Ftrac_0583"/>